<proteinExistence type="inferred from homology"/>
<accession>W4P642</accession>
<feature type="domain" description="Reverse transcriptase" evidence="2">
    <location>
        <begin position="1"/>
        <end position="268"/>
    </location>
</feature>
<dbReference type="PANTHER" id="PTHR34047">
    <property type="entry name" value="NUCLEAR INTRON MATURASE 1, MITOCHONDRIAL-RELATED"/>
    <property type="match status" value="1"/>
</dbReference>
<comment type="similarity">
    <text evidence="1">Belongs to the bacterial reverse transcriptase family.</text>
</comment>
<keyword evidence="3" id="KW-0695">RNA-directed DNA polymerase</keyword>
<keyword evidence="3" id="KW-0548">Nucleotidyltransferase</keyword>
<dbReference type="PANTHER" id="PTHR34047:SF2">
    <property type="entry name" value="NUCLEAR INTRON MATURASE 1, MITOCHONDRIAL"/>
    <property type="match status" value="1"/>
</dbReference>
<dbReference type="Pfam" id="PF00078">
    <property type="entry name" value="RVT_1"/>
    <property type="match status" value="1"/>
</dbReference>
<gene>
    <name evidence="3" type="ORF">JCM6292_742</name>
</gene>
<sequence length="342" mass="40693">MKRIGNIFNEVISLENLRLADERARKGKLKSYGVRVHDKNREANLLALHEILKNGTFKTSKYHIFTIYEPKERLIYRLPYYPDRILHHAIMNVLEPVWVSVFNKNTYSCIKNRGIHKCAKDVKQALKQDPDGTRYCLKIDVRKFYPSIDHELLKGVVRRKIKDGRLLALLDEIIDSVDGVPIGNYLSQYFANLFLAYFDHWLKEKKRVKYYWRYADDIVILSPNKDFLHGLLHEIRVYLRDNLNLAVKRNYQVFPVEARGIDFLGYVFYHSHTLLRKSIKQKLCRRVAKLNKRKIVPTKETYKQQICSWWGWCKHCDSINLVNKLSKTFPYEIKFNRSKRAL</sequence>
<dbReference type="AlphaFoldDB" id="W4P642"/>
<dbReference type="EMBL" id="BAIQ01000005">
    <property type="protein sequence ID" value="GAE14584.1"/>
    <property type="molecule type" value="Genomic_DNA"/>
</dbReference>
<reference evidence="3 4" key="1">
    <citation type="journal article" date="2014" name="Genome Announc.">
        <title>Draft Genome Sequences of Three Strains of Bacteroides pyogenes Isolated from a Cat and Swine.</title>
        <authorList>
            <person name="Sakamoto M."/>
            <person name="Oshima K."/>
            <person name="Suda W."/>
            <person name="Kitamura K."/>
            <person name="Iida T."/>
            <person name="Hattori M."/>
            <person name="Ohkuma M."/>
        </authorList>
    </citation>
    <scope>NUCLEOTIDE SEQUENCE [LARGE SCALE GENOMIC DNA]</scope>
    <source>
        <strain evidence="3 4">JCM 6292</strain>
    </source>
</reference>
<dbReference type="InterPro" id="IPR000477">
    <property type="entry name" value="RT_dom"/>
</dbReference>
<evidence type="ECO:0000313" key="4">
    <source>
        <dbReference type="Proteomes" id="UP000018861"/>
    </source>
</evidence>
<dbReference type="GO" id="GO:0003964">
    <property type="term" value="F:RNA-directed DNA polymerase activity"/>
    <property type="evidence" value="ECO:0007669"/>
    <property type="project" value="UniProtKB-KW"/>
</dbReference>
<comment type="caution">
    <text evidence="3">The sequence shown here is derived from an EMBL/GenBank/DDBJ whole genome shotgun (WGS) entry which is preliminary data.</text>
</comment>
<dbReference type="PROSITE" id="PS50878">
    <property type="entry name" value="RT_POL"/>
    <property type="match status" value="1"/>
</dbReference>
<dbReference type="CDD" id="cd01646">
    <property type="entry name" value="RT_Bac_retron_I"/>
    <property type="match status" value="1"/>
</dbReference>
<evidence type="ECO:0000313" key="3">
    <source>
        <dbReference type="EMBL" id="GAE14584.1"/>
    </source>
</evidence>
<name>W4P642_9BACE</name>
<keyword evidence="3" id="KW-0808">Transferase</keyword>
<organism evidence="3 4">
    <name type="scientific">Bacteroides pyogenes JCM 6292</name>
    <dbReference type="NCBI Taxonomy" id="1235809"/>
    <lineage>
        <taxon>Bacteria</taxon>
        <taxon>Pseudomonadati</taxon>
        <taxon>Bacteroidota</taxon>
        <taxon>Bacteroidia</taxon>
        <taxon>Bacteroidales</taxon>
        <taxon>Bacteroidaceae</taxon>
        <taxon>Bacteroides</taxon>
    </lineage>
</organism>
<protein>
    <submittedName>
        <fullName evidence="3">Retron-type RNA-directed DNA polymerase</fullName>
    </submittedName>
</protein>
<evidence type="ECO:0000256" key="1">
    <source>
        <dbReference type="ARBA" id="ARBA00034120"/>
    </source>
</evidence>
<dbReference type="InterPro" id="IPR043502">
    <property type="entry name" value="DNA/RNA_pol_sf"/>
</dbReference>
<dbReference type="SUPFAM" id="SSF56672">
    <property type="entry name" value="DNA/RNA polymerases"/>
    <property type="match status" value="1"/>
</dbReference>
<dbReference type="Proteomes" id="UP000018861">
    <property type="component" value="Unassembled WGS sequence"/>
</dbReference>
<dbReference type="InterPro" id="IPR051083">
    <property type="entry name" value="GrpII_Intron_Splice-Mob/Def"/>
</dbReference>
<evidence type="ECO:0000259" key="2">
    <source>
        <dbReference type="PROSITE" id="PS50878"/>
    </source>
</evidence>